<keyword evidence="5" id="KW-0805">Transcription regulation</keyword>
<organism evidence="9 10">
    <name type="scientific">Alkalibacterium indicireducens</name>
    <dbReference type="NCBI Taxonomy" id="398758"/>
    <lineage>
        <taxon>Bacteria</taxon>
        <taxon>Bacillati</taxon>
        <taxon>Bacillota</taxon>
        <taxon>Bacilli</taxon>
        <taxon>Lactobacillales</taxon>
        <taxon>Carnobacteriaceae</taxon>
        <taxon>Alkalibacterium</taxon>
    </lineage>
</organism>
<evidence type="ECO:0000256" key="6">
    <source>
        <dbReference type="ARBA" id="ARBA00023163"/>
    </source>
</evidence>
<feature type="domain" description="Anti-sigma-28 factor FlgM C-terminal" evidence="8">
    <location>
        <begin position="38"/>
        <end position="84"/>
    </location>
</feature>
<name>A0ABN1AYD0_9LACT</name>
<keyword evidence="10" id="KW-1185">Reference proteome</keyword>
<feature type="compositionally biased region" description="Polar residues" evidence="7">
    <location>
        <begin position="1"/>
        <end position="17"/>
    </location>
</feature>
<accession>A0ABN1AYD0</accession>
<evidence type="ECO:0000256" key="5">
    <source>
        <dbReference type="ARBA" id="ARBA00023015"/>
    </source>
</evidence>
<dbReference type="InterPro" id="IPR031316">
    <property type="entry name" value="FlgM_C"/>
</dbReference>
<dbReference type="InterPro" id="IPR035890">
    <property type="entry name" value="Anti-sigma-28_factor_FlgM_sf"/>
</dbReference>
<evidence type="ECO:0000313" key="10">
    <source>
        <dbReference type="Proteomes" id="UP001410648"/>
    </source>
</evidence>
<comment type="caution">
    <text evidence="9">The sequence shown here is derived from an EMBL/GenBank/DDBJ whole genome shotgun (WGS) entry which is preliminary data.</text>
</comment>
<dbReference type="NCBIfam" id="TIGR03824">
    <property type="entry name" value="FlgM_jcvi"/>
    <property type="match status" value="1"/>
</dbReference>
<dbReference type="EMBL" id="BAAADA010000116">
    <property type="protein sequence ID" value="GAA0486453.1"/>
    <property type="molecule type" value="Genomic_DNA"/>
</dbReference>
<keyword evidence="3" id="KW-0678">Repressor</keyword>
<gene>
    <name evidence="9" type="ORF">GCM10008936_14090</name>
</gene>
<feature type="region of interest" description="Disordered" evidence="7">
    <location>
        <begin position="1"/>
        <end position="31"/>
    </location>
</feature>
<dbReference type="InterPro" id="IPR007412">
    <property type="entry name" value="FlgM"/>
</dbReference>
<dbReference type="RefSeq" id="WP_346024829.1">
    <property type="nucleotide sequence ID" value="NZ_BAAADA010000116.1"/>
</dbReference>
<sequence length="93" mass="10277">MKINKYSNMVSSVNQSKQLKKEIATEPAPKTQSKEAVQVSISKEAQALLDADKAAFSERVNAIKQAIQNGEYEVDPSKITDGLVRALQEQKEL</sequence>
<evidence type="ECO:0000259" key="8">
    <source>
        <dbReference type="Pfam" id="PF04316"/>
    </source>
</evidence>
<proteinExistence type="inferred from homology"/>
<keyword evidence="4" id="KW-1005">Bacterial flagellum biogenesis</keyword>
<protein>
    <recommendedName>
        <fullName evidence="2">Negative regulator of flagellin synthesis</fullName>
    </recommendedName>
</protein>
<keyword evidence="6" id="KW-0804">Transcription</keyword>
<evidence type="ECO:0000256" key="7">
    <source>
        <dbReference type="SAM" id="MobiDB-lite"/>
    </source>
</evidence>
<evidence type="ECO:0000313" key="9">
    <source>
        <dbReference type="EMBL" id="GAA0486453.1"/>
    </source>
</evidence>
<dbReference type="Pfam" id="PF04316">
    <property type="entry name" value="FlgM"/>
    <property type="match status" value="1"/>
</dbReference>
<evidence type="ECO:0000256" key="1">
    <source>
        <dbReference type="ARBA" id="ARBA00005322"/>
    </source>
</evidence>
<reference evidence="9 10" key="1">
    <citation type="journal article" date="2019" name="Int. J. Syst. Evol. Microbiol.">
        <title>The Global Catalogue of Microorganisms (GCM) 10K type strain sequencing project: providing services to taxonomists for standard genome sequencing and annotation.</title>
        <authorList>
            <consortium name="The Broad Institute Genomics Platform"/>
            <consortium name="The Broad Institute Genome Sequencing Center for Infectious Disease"/>
            <person name="Wu L."/>
            <person name="Ma J."/>
        </authorList>
    </citation>
    <scope>NUCLEOTIDE SEQUENCE [LARGE SCALE GENOMIC DNA]</scope>
    <source>
        <strain evidence="9 10">JCM 14232</strain>
    </source>
</reference>
<evidence type="ECO:0000256" key="3">
    <source>
        <dbReference type="ARBA" id="ARBA00022491"/>
    </source>
</evidence>
<dbReference type="SUPFAM" id="SSF101498">
    <property type="entry name" value="Anti-sigma factor FlgM"/>
    <property type="match status" value="1"/>
</dbReference>
<evidence type="ECO:0000256" key="4">
    <source>
        <dbReference type="ARBA" id="ARBA00022795"/>
    </source>
</evidence>
<dbReference type="Proteomes" id="UP001410648">
    <property type="component" value="Unassembled WGS sequence"/>
</dbReference>
<evidence type="ECO:0000256" key="2">
    <source>
        <dbReference type="ARBA" id="ARBA00017823"/>
    </source>
</evidence>
<comment type="similarity">
    <text evidence="1">Belongs to the FlgM family.</text>
</comment>